<evidence type="ECO:0000256" key="1">
    <source>
        <dbReference type="ARBA" id="ARBA00022801"/>
    </source>
</evidence>
<dbReference type="EMBL" id="JALJOU010000063">
    <property type="protein sequence ID" value="KAK9826725.1"/>
    <property type="molecule type" value="Genomic_DNA"/>
</dbReference>
<dbReference type="CDD" id="cd07573">
    <property type="entry name" value="CPA"/>
    <property type="match status" value="1"/>
</dbReference>
<dbReference type="GO" id="GO:0033388">
    <property type="term" value="P:putrescine biosynthetic process from arginine"/>
    <property type="evidence" value="ECO:0007669"/>
    <property type="project" value="TreeGrafter"/>
</dbReference>
<comment type="caution">
    <text evidence="4">The sequence shown here is derived from an EMBL/GenBank/DDBJ whole genome shotgun (WGS) entry which is preliminary data.</text>
</comment>
<dbReference type="AlphaFoldDB" id="A0AAW1QYP7"/>
<dbReference type="NCBIfam" id="TIGR03381">
    <property type="entry name" value="agmatine_aguB"/>
    <property type="match status" value="1"/>
</dbReference>
<dbReference type="InterPro" id="IPR003010">
    <property type="entry name" value="C-N_Hydrolase"/>
</dbReference>
<evidence type="ECO:0000259" key="3">
    <source>
        <dbReference type="PROSITE" id="PS50263"/>
    </source>
</evidence>
<sequence>MTRNVTLACTQFACSWDKDANLDKAEEAVREAASKGANIILLQELFETPYFCSEQKQEYFGLARPFEDNPVLQRFAALAKELGVALPVSYFERANNAFYNSMAVFDADGACVGRYRKSHIPDGPGYQEKFYFNPGDTGFQVFHTKFAAIGVAICWDQWFPEAARAMALQGAEVLFYPTAIGSEPQDPKLNSYEHWTRVMCGHAGANVVPLVASNRIGKELMNTFYGGSFIAGPTGEIRAQIGKKTEGDMIDPKPDKPEGVAVATFDLDDIRASRSSWGLFRDRRPDLYGPLMTLDGKSTVKCTIPFLSNGH</sequence>
<dbReference type="PROSITE" id="PS50263">
    <property type="entry name" value="CN_HYDROLASE"/>
    <property type="match status" value="1"/>
</dbReference>
<dbReference type="InterPro" id="IPR036526">
    <property type="entry name" value="C-N_Hydrolase_sf"/>
</dbReference>
<comment type="similarity">
    <text evidence="2">Belongs to the carbon-nitrogen hydrolase superfamily.</text>
</comment>
<dbReference type="InterPro" id="IPR050345">
    <property type="entry name" value="Aliph_Amidase/BUP"/>
</dbReference>
<dbReference type="SUPFAM" id="SSF56317">
    <property type="entry name" value="Carbon-nitrogen hydrolase"/>
    <property type="match status" value="1"/>
</dbReference>
<feature type="domain" description="CN hydrolase" evidence="3">
    <location>
        <begin position="5"/>
        <end position="267"/>
    </location>
</feature>
<name>A0AAW1QYP7_9CHLO</name>
<keyword evidence="5" id="KW-1185">Reference proteome</keyword>
<evidence type="ECO:0000313" key="5">
    <source>
        <dbReference type="Proteomes" id="UP001445335"/>
    </source>
</evidence>
<organism evidence="4 5">
    <name type="scientific">Elliptochloris bilobata</name>
    <dbReference type="NCBI Taxonomy" id="381761"/>
    <lineage>
        <taxon>Eukaryota</taxon>
        <taxon>Viridiplantae</taxon>
        <taxon>Chlorophyta</taxon>
        <taxon>core chlorophytes</taxon>
        <taxon>Trebouxiophyceae</taxon>
        <taxon>Trebouxiophyceae incertae sedis</taxon>
        <taxon>Elliptochloris clade</taxon>
        <taxon>Elliptochloris</taxon>
    </lineage>
</organism>
<dbReference type="Proteomes" id="UP001445335">
    <property type="component" value="Unassembled WGS sequence"/>
</dbReference>
<reference evidence="4 5" key="1">
    <citation type="journal article" date="2024" name="Nat. Commun.">
        <title>Phylogenomics reveals the evolutionary origins of lichenization in chlorophyte algae.</title>
        <authorList>
            <person name="Puginier C."/>
            <person name="Libourel C."/>
            <person name="Otte J."/>
            <person name="Skaloud P."/>
            <person name="Haon M."/>
            <person name="Grisel S."/>
            <person name="Petersen M."/>
            <person name="Berrin J.G."/>
            <person name="Delaux P.M."/>
            <person name="Dal Grande F."/>
            <person name="Keller J."/>
        </authorList>
    </citation>
    <scope>NUCLEOTIDE SEQUENCE [LARGE SCALE GENOMIC DNA]</scope>
    <source>
        <strain evidence="4 5">SAG 245.80</strain>
    </source>
</reference>
<dbReference type="Gene3D" id="3.60.110.10">
    <property type="entry name" value="Carbon-nitrogen hydrolase"/>
    <property type="match status" value="1"/>
</dbReference>
<evidence type="ECO:0000256" key="2">
    <source>
        <dbReference type="ARBA" id="ARBA00034122"/>
    </source>
</evidence>
<dbReference type="GO" id="GO:0050126">
    <property type="term" value="F:N-carbamoylputrescine amidase activity"/>
    <property type="evidence" value="ECO:0007669"/>
    <property type="project" value="InterPro"/>
</dbReference>
<accession>A0AAW1QYP7</accession>
<proteinExistence type="inferred from homology"/>
<protein>
    <recommendedName>
        <fullName evidence="3">CN hydrolase domain-containing protein</fullName>
    </recommendedName>
</protein>
<dbReference type="PANTHER" id="PTHR43674:SF2">
    <property type="entry name" value="BETA-UREIDOPROPIONASE"/>
    <property type="match status" value="1"/>
</dbReference>
<keyword evidence="1" id="KW-0378">Hydrolase</keyword>
<evidence type="ECO:0000313" key="4">
    <source>
        <dbReference type="EMBL" id="KAK9826725.1"/>
    </source>
</evidence>
<dbReference type="PANTHER" id="PTHR43674">
    <property type="entry name" value="NITRILASE C965.09-RELATED"/>
    <property type="match status" value="1"/>
</dbReference>
<gene>
    <name evidence="4" type="ORF">WJX81_001952</name>
</gene>
<dbReference type="InterPro" id="IPR017755">
    <property type="entry name" value="N-carbamoylputrescine_amidase"/>
</dbReference>
<dbReference type="Pfam" id="PF00795">
    <property type="entry name" value="CN_hydrolase"/>
    <property type="match status" value="1"/>
</dbReference>